<dbReference type="PROSITE" id="PS52019">
    <property type="entry name" value="PKS_MFAS_DH"/>
    <property type="match status" value="1"/>
</dbReference>
<evidence type="ECO:0000259" key="9">
    <source>
        <dbReference type="PROSITE" id="PS52004"/>
    </source>
</evidence>
<keyword evidence="6" id="KW-0511">Multifunctional enzyme</keyword>
<evidence type="ECO:0000256" key="4">
    <source>
        <dbReference type="ARBA" id="ARBA00022679"/>
    </source>
</evidence>
<dbReference type="SUPFAM" id="SSF50129">
    <property type="entry name" value="GroES-like"/>
    <property type="match status" value="1"/>
</dbReference>
<protein>
    <submittedName>
        <fullName evidence="11">Type I polyketide synthase</fullName>
    </submittedName>
</protein>
<dbReference type="InterPro" id="IPR016036">
    <property type="entry name" value="Malonyl_transacylase_ACP-bd"/>
</dbReference>
<evidence type="ECO:0000256" key="6">
    <source>
        <dbReference type="ARBA" id="ARBA00023268"/>
    </source>
</evidence>
<dbReference type="CDD" id="cd00833">
    <property type="entry name" value="PKS"/>
    <property type="match status" value="1"/>
</dbReference>
<proteinExistence type="predicted"/>
<dbReference type="Proteomes" id="UP000274694">
    <property type="component" value="Unassembled WGS sequence"/>
</dbReference>
<dbReference type="RefSeq" id="WP_124778929.1">
    <property type="nucleotide sequence ID" value="NZ_QGTA01000196.1"/>
</dbReference>
<dbReference type="PANTHER" id="PTHR43775">
    <property type="entry name" value="FATTY ACID SYNTHASE"/>
    <property type="match status" value="1"/>
</dbReference>
<feature type="domain" description="PKS/mFAS DH" evidence="10">
    <location>
        <begin position="935"/>
        <end position="1208"/>
    </location>
</feature>
<dbReference type="Gene3D" id="3.40.366.10">
    <property type="entry name" value="Malonyl-Coenzyme A Acyl Carrier Protein, domain 2"/>
    <property type="match status" value="1"/>
</dbReference>
<reference evidence="11 12" key="1">
    <citation type="submission" date="2018-05" db="EMBL/GenBank/DDBJ databases">
        <title>Micromonospora from Atacama Desert.</title>
        <authorList>
            <person name="Carro L."/>
            <person name="Goodfellow M."/>
            <person name="Klenk H.-P."/>
        </authorList>
    </citation>
    <scope>NUCLEOTIDE SEQUENCE [LARGE SCALE GENOMIC DNA]</scope>
    <source>
        <strain evidence="11 12">LB41</strain>
    </source>
</reference>
<keyword evidence="3" id="KW-0597">Phosphoprotein</keyword>
<dbReference type="Pfam" id="PF22953">
    <property type="entry name" value="SpnB_Rossmann"/>
    <property type="match status" value="1"/>
</dbReference>
<feature type="active site" description="Proton acceptor; for dehydratase activity" evidence="8">
    <location>
        <position position="967"/>
    </location>
</feature>
<dbReference type="SUPFAM" id="SSF55048">
    <property type="entry name" value="Probable ACP-binding domain of malonyl-CoA ACP transacylase"/>
    <property type="match status" value="1"/>
</dbReference>
<dbReference type="InterPro" id="IPR049552">
    <property type="entry name" value="PKS_DH_N"/>
</dbReference>
<evidence type="ECO:0000313" key="12">
    <source>
        <dbReference type="Proteomes" id="UP000274694"/>
    </source>
</evidence>
<dbReference type="InterPro" id="IPR016035">
    <property type="entry name" value="Acyl_Trfase/lysoPLipase"/>
</dbReference>
<dbReference type="InterPro" id="IPR049551">
    <property type="entry name" value="PKS_DH_C"/>
</dbReference>
<dbReference type="InterPro" id="IPR015083">
    <property type="entry name" value="NorB/c/GfsB-D-like_docking"/>
</dbReference>
<dbReference type="InterPro" id="IPR049900">
    <property type="entry name" value="PKS_mFAS_DH"/>
</dbReference>
<dbReference type="InterPro" id="IPR020841">
    <property type="entry name" value="PKS_Beta-ketoAc_synthase_dom"/>
</dbReference>
<evidence type="ECO:0000256" key="7">
    <source>
        <dbReference type="ARBA" id="ARBA00023315"/>
    </source>
</evidence>
<dbReference type="PANTHER" id="PTHR43775:SF51">
    <property type="entry name" value="INACTIVE PHENOLPHTHIOCEROL SYNTHESIS POLYKETIDE SYNTHASE TYPE I PKS1-RELATED"/>
    <property type="match status" value="1"/>
</dbReference>
<dbReference type="InterPro" id="IPR050091">
    <property type="entry name" value="PKS_NRPS_Biosynth_Enz"/>
</dbReference>
<gene>
    <name evidence="11" type="ORF">DLJ60_15565</name>
</gene>
<keyword evidence="5" id="KW-0045">Antibiotic biosynthesis</keyword>
<dbReference type="SUPFAM" id="SSF52151">
    <property type="entry name" value="FabD/lysophospholipase-like"/>
    <property type="match status" value="1"/>
</dbReference>
<evidence type="ECO:0000259" key="10">
    <source>
        <dbReference type="PROSITE" id="PS52019"/>
    </source>
</evidence>
<dbReference type="InterPro" id="IPR020807">
    <property type="entry name" value="PKS_DH"/>
</dbReference>
<dbReference type="InterPro" id="IPR036291">
    <property type="entry name" value="NAD(P)-bd_dom_sf"/>
</dbReference>
<feature type="non-terminal residue" evidence="11">
    <location>
        <position position="1585"/>
    </location>
</feature>
<dbReference type="InterPro" id="IPR013154">
    <property type="entry name" value="ADH-like_N"/>
</dbReference>
<evidence type="ECO:0000256" key="1">
    <source>
        <dbReference type="ARBA" id="ARBA00001957"/>
    </source>
</evidence>
<evidence type="ECO:0000256" key="3">
    <source>
        <dbReference type="ARBA" id="ARBA00022553"/>
    </source>
</evidence>
<dbReference type="Gene3D" id="3.90.180.10">
    <property type="entry name" value="Medium-chain alcohol dehydrogenases, catalytic domain"/>
    <property type="match status" value="1"/>
</dbReference>
<evidence type="ECO:0000256" key="8">
    <source>
        <dbReference type="PROSITE-ProRule" id="PRU01363"/>
    </source>
</evidence>
<accession>A0ABX9Y5M2</accession>
<dbReference type="SMART" id="SM00829">
    <property type="entry name" value="PKS_ER"/>
    <property type="match status" value="1"/>
</dbReference>
<feature type="domain" description="Ketosynthase family 3 (KS3)" evidence="9">
    <location>
        <begin position="33"/>
        <end position="459"/>
    </location>
</feature>
<dbReference type="InterPro" id="IPR042104">
    <property type="entry name" value="PKS_dehydratase_sf"/>
</dbReference>
<organism evidence="11 12">
    <name type="scientific">Micromonospora chalcea</name>
    <dbReference type="NCBI Taxonomy" id="1874"/>
    <lineage>
        <taxon>Bacteria</taxon>
        <taxon>Bacillati</taxon>
        <taxon>Actinomycetota</taxon>
        <taxon>Actinomycetes</taxon>
        <taxon>Micromonosporales</taxon>
        <taxon>Micromonosporaceae</taxon>
        <taxon>Micromonospora</taxon>
    </lineage>
</organism>
<name>A0ABX9Y5M2_MICCH</name>
<dbReference type="Gene3D" id="3.40.47.10">
    <property type="match status" value="1"/>
</dbReference>
<dbReference type="CDD" id="cd05195">
    <property type="entry name" value="enoyl_red"/>
    <property type="match status" value="1"/>
</dbReference>
<dbReference type="Pfam" id="PF08240">
    <property type="entry name" value="ADH_N"/>
    <property type="match status" value="1"/>
</dbReference>
<dbReference type="Gene3D" id="3.10.129.110">
    <property type="entry name" value="Polyketide synthase dehydratase"/>
    <property type="match status" value="1"/>
</dbReference>
<feature type="active site" description="Proton donor; for dehydratase activity" evidence="8">
    <location>
        <position position="1131"/>
    </location>
</feature>
<feature type="region of interest" description="N-terminal hotdog fold" evidence="8">
    <location>
        <begin position="935"/>
        <end position="1059"/>
    </location>
</feature>
<dbReference type="Pfam" id="PF14765">
    <property type="entry name" value="PS-DH"/>
    <property type="match status" value="1"/>
</dbReference>
<dbReference type="PROSITE" id="PS00606">
    <property type="entry name" value="KS3_1"/>
    <property type="match status" value="1"/>
</dbReference>
<dbReference type="InterPro" id="IPR001227">
    <property type="entry name" value="Ac_transferase_dom_sf"/>
</dbReference>
<dbReference type="Pfam" id="PF08990">
    <property type="entry name" value="Docking"/>
    <property type="match status" value="1"/>
</dbReference>
<dbReference type="SMART" id="SM00825">
    <property type="entry name" value="PKS_KS"/>
    <property type="match status" value="1"/>
</dbReference>
<evidence type="ECO:0000313" key="11">
    <source>
        <dbReference type="EMBL" id="RQW92059.1"/>
    </source>
</evidence>
<sequence>MADEDKLLEHLKWVTSELRLARRRLTELEDEDAEPIAIVGMACRFPGGVASPEDLWDVVAGGVDATGAFPDDRGWDLDRLYDPDPDHPGTTYSNRGGFLRDAGLFDPTLFGISPREALAMDPQQRLLLEVTWEVFERAGIDAASVRGSRTGVFVGTAGQDYTSVLRQLPEGTEGYVLTGTAASVMSGRLAYSFGLEGPAVTIDTACSSSLVALHLAGQALRDGECSLAVAGGVTVLATPGAFVEFSRQRGLASDGRCKAFSADADGTGWSEGVAMLLVEKLSDARRNGHPVLAVIRGSAVNQDGASSGLTAPNGPAQQRVIRQALENARLSPSDVDAVEAHGTGTRLGDPIEAQALLATYGQGRPADRPLWLGSLKSNIGHPQAAAGAGGVIKMVMAMRHGVLPPTLHVDRPSPHVDWSTGAVALLDEARPWAGGEHVRRAGVSSFGMSGTNAHLILEQSPTPDPAGDRATPSRRPAVVPMLLSAAQPAALAAQADRLARWLSDDEKPRPLDVAWSSVVSRSTLDRRAVVLAGDRAGLLTGLESLAAGAPSGTVVTGQAGDRGPLAVLFSGQGAQRTGMGRELYAEFPVFAAALDEACGHLDRVLPRPLKEVLFAPEGSAEAELLDQTAFTQAGLFAVEVALFRLVESFGVVPDFVGGHSIGEIAAAHVAGVLSLQDACLLVAARGRLMQSLPDGGGMLAVAADEAAVTESIAGLTDRVGVAAVNGPTSVVVSGAVDALDEVDRVWRDRGVRTRRLAVSHAFHSPLMEPVLERFRGIVERLDLAAPTLPIVSNLTGALADADEIRTADYWVRHVREAVRYADGLAALRAAGVDTFLEVGPQSVLTAMTPDVLPDDDVLAVAAQRRDRPEAQALLHALAELHVHGLPVSWREWFADTGAARVDLPTYAFQRERFWPEVLPWRVGDVSGAGLGVAGHPLLGAAVRLAGDDEVVLTGRLSTSTHPWLADHVVGGNVVVPGTALVELAVRAGDEVGASRVRELTVAAPLVLPDSGAVRVQVRVGAADDAAVRTVSVYSQPEEDDDTDWVRHADGLLEPVSADEPGLGEWPPAGATEVDLTGWYPALAEHGLSYGPVFQGVRRAWTADGGAYAEVTLPDGAAGEASAFGVHPALLDAALHPVALLLEAEATGGPRVPFAFEGVQVHASGARTLRVRLTRDGSGVRLVACDGSGAPVVSVDSLVLREMTATATRGAAARSLYEVTWQAEQIESVDDLPGWAVLGRPAPDALPEVPVFADVATLAADGATARQVLLTVPAGDPGVPVPEAVRAATSGVLDVLRSWLAAEPLADTKLVVVTRGAVASGDDDQVTDLAAAAVWGLLRSAQSEHPGRIVVADVEGELTPATLAVLAGAAVDPSVSGGQLAVRGERTLVPRLARPVGDELTPPPGPWHLAPVTGGTLDGIAPVPATPAELGEGQVRIAVRAAGVNFRDVLIGLGMYPDPAAVMGSEGAGVVVQVGPGVTDLAPGDRVMGMFELGFSPQAVAHRRRIAKIPAGWSFTQAASVPLVFLTAYYALRDLAGLRSGESVLIHNGAGGVGMAAIQLAHHLGATVHATASPGKWGVLRGLGVA</sequence>
<dbReference type="InterPro" id="IPR014043">
    <property type="entry name" value="Acyl_transferase_dom"/>
</dbReference>
<dbReference type="SUPFAM" id="SSF53901">
    <property type="entry name" value="Thiolase-like"/>
    <property type="match status" value="1"/>
</dbReference>
<keyword evidence="7" id="KW-0012">Acyltransferase</keyword>
<keyword evidence="12" id="KW-1185">Reference proteome</keyword>
<dbReference type="Pfam" id="PF00109">
    <property type="entry name" value="ketoacyl-synt"/>
    <property type="match status" value="1"/>
</dbReference>
<dbReference type="InterPro" id="IPR020843">
    <property type="entry name" value="ER"/>
</dbReference>
<dbReference type="InterPro" id="IPR016039">
    <property type="entry name" value="Thiolase-like"/>
</dbReference>
<comment type="caution">
    <text evidence="11">The sequence shown here is derived from an EMBL/GenBank/DDBJ whole genome shotgun (WGS) entry which is preliminary data.</text>
</comment>
<dbReference type="InterPro" id="IPR014031">
    <property type="entry name" value="Ketoacyl_synth_C"/>
</dbReference>
<dbReference type="PROSITE" id="PS52004">
    <property type="entry name" value="KS3_2"/>
    <property type="match status" value="1"/>
</dbReference>
<dbReference type="Pfam" id="PF00698">
    <property type="entry name" value="Acyl_transf_1"/>
    <property type="match status" value="1"/>
</dbReference>
<dbReference type="SUPFAM" id="SSF51735">
    <property type="entry name" value="NAD(P)-binding Rossmann-fold domains"/>
    <property type="match status" value="2"/>
</dbReference>
<evidence type="ECO:0000256" key="5">
    <source>
        <dbReference type="ARBA" id="ARBA00023194"/>
    </source>
</evidence>
<dbReference type="InterPro" id="IPR018201">
    <property type="entry name" value="Ketoacyl_synth_AS"/>
</dbReference>
<dbReference type="InterPro" id="IPR032821">
    <property type="entry name" value="PKS_assoc"/>
</dbReference>
<dbReference type="Gene3D" id="3.40.50.11460">
    <property type="match status" value="1"/>
</dbReference>
<keyword evidence="2" id="KW-0596">Phosphopantetheine</keyword>
<dbReference type="SMART" id="SM00826">
    <property type="entry name" value="PKS_DH"/>
    <property type="match status" value="1"/>
</dbReference>
<dbReference type="Gene3D" id="3.30.70.3290">
    <property type="match status" value="1"/>
</dbReference>
<dbReference type="Pfam" id="PF02801">
    <property type="entry name" value="Ketoacyl-synt_C"/>
    <property type="match status" value="1"/>
</dbReference>
<dbReference type="InterPro" id="IPR055123">
    <property type="entry name" value="SpnB-like_Rossmann"/>
</dbReference>
<comment type="cofactor">
    <cofactor evidence="1">
        <name>pantetheine 4'-phosphate</name>
        <dbReference type="ChEBI" id="CHEBI:47942"/>
    </cofactor>
</comment>
<dbReference type="Pfam" id="PF21089">
    <property type="entry name" value="PKS_DH_N"/>
    <property type="match status" value="1"/>
</dbReference>
<dbReference type="Pfam" id="PF16197">
    <property type="entry name" value="KAsynt_C_assoc"/>
    <property type="match status" value="1"/>
</dbReference>
<feature type="region of interest" description="C-terminal hotdog fold" evidence="8">
    <location>
        <begin position="1070"/>
        <end position="1208"/>
    </location>
</feature>
<dbReference type="InterPro" id="IPR014030">
    <property type="entry name" value="Ketoacyl_synth_N"/>
</dbReference>
<dbReference type="EMBL" id="QGTA01000196">
    <property type="protein sequence ID" value="RQW92059.1"/>
    <property type="molecule type" value="Genomic_DNA"/>
</dbReference>
<keyword evidence="4" id="KW-0808">Transferase</keyword>
<dbReference type="InterPro" id="IPR011032">
    <property type="entry name" value="GroES-like_sf"/>
</dbReference>
<dbReference type="SMART" id="SM00827">
    <property type="entry name" value="PKS_AT"/>
    <property type="match status" value="1"/>
</dbReference>
<evidence type="ECO:0000256" key="2">
    <source>
        <dbReference type="ARBA" id="ARBA00022450"/>
    </source>
</evidence>